<accession>A0A814MK51</accession>
<dbReference type="EMBL" id="CAJOBC010004961">
    <property type="protein sequence ID" value="CAF3846474.1"/>
    <property type="molecule type" value="Genomic_DNA"/>
</dbReference>
<organism evidence="1 3">
    <name type="scientific">Didymodactylos carnosus</name>
    <dbReference type="NCBI Taxonomy" id="1234261"/>
    <lineage>
        <taxon>Eukaryota</taxon>
        <taxon>Metazoa</taxon>
        <taxon>Spiralia</taxon>
        <taxon>Gnathifera</taxon>
        <taxon>Rotifera</taxon>
        <taxon>Eurotatoria</taxon>
        <taxon>Bdelloidea</taxon>
        <taxon>Philodinida</taxon>
        <taxon>Philodinidae</taxon>
        <taxon>Didymodactylos</taxon>
    </lineage>
</organism>
<keyword evidence="3" id="KW-1185">Reference proteome</keyword>
<dbReference type="AlphaFoldDB" id="A0A814MK51"/>
<comment type="caution">
    <text evidence="1">The sequence shown here is derived from an EMBL/GenBank/DDBJ whole genome shotgun (WGS) entry which is preliminary data.</text>
</comment>
<reference evidence="1" key="1">
    <citation type="submission" date="2021-02" db="EMBL/GenBank/DDBJ databases">
        <authorList>
            <person name="Nowell W R."/>
        </authorList>
    </citation>
    <scope>NUCLEOTIDE SEQUENCE</scope>
</reference>
<proteinExistence type="predicted"/>
<evidence type="ECO:0000313" key="1">
    <source>
        <dbReference type="EMBL" id="CAF1080491.1"/>
    </source>
</evidence>
<gene>
    <name evidence="1" type="ORF">GPM918_LOCUS17742</name>
    <name evidence="2" type="ORF">SRO942_LOCUS17741</name>
</gene>
<name>A0A814MK51_9BILA</name>
<evidence type="ECO:0000313" key="2">
    <source>
        <dbReference type="EMBL" id="CAF3846474.1"/>
    </source>
</evidence>
<sequence>MILSCAEAGSHICNSLWCMPSLLSCDITKVFTDDNNNNIKHALVESDVEDEDKISNLMWSLGLKPKQRQQQSVTLQTTSLIPVTVPISPFRHRNKKKALNENGLRKRLRTQPVLENITFKNCEVVLHRLKRQYIEDIMKAQQEQNKSKSIEIQQKITSTMMIENKSCSRRKKKNFPKRVPSPPNEIQSQVLPVISSHLPTASKRRGCDVRELTNLSSAKSQKMIRTEQNDCIIEDTMKDRPSQLSKFDYIFIKCFVCGIRNVLSFERLLHNFNIHRLLHNSSNLTLHIYDTIIDNTQFRMVDYFIPSKRHEMEDTPLNIFINKGQKLNQNQKQQTQDISVVIISDDEDDDIICLD</sequence>
<dbReference type="Proteomes" id="UP000681722">
    <property type="component" value="Unassembled WGS sequence"/>
</dbReference>
<dbReference type="Proteomes" id="UP000663829">
    <property type="component" value="Unassembled WGS sequence"/>
</dbReference>
<protein>
    <submittedName>
        <fullName evidence="1">Uncharacterized protein</fullName>
    </submittedName>
</protein>
<dbReference type="EMBL" id="CAJNOQ010004960">
    <property type="protein sequence ID" value="CAF1080491.1"/>
    <property type="molecule type" value="Genomic_DNA"/>
</dbReference>
<evidence type="ECO:0000313" key="3">
    <source>
        <dbReference type="Proteomes" id="UP000663829"/>
    </source>
</evidence>